<keyword evidence="3" id="KW-1185">Reference proteome</keyword>
<accession>A0ABR9HFM4</accession>
<proteinExistence type="predicted"/>
<reference evidence="2 3" key="1">
    <citation type="submission" date="2020-10" db="EMBL/GenBank/DDBJ databases">
        <title>Sequencing the genomes of 1000 actinobacteria strains.</title>
        <authorList>
            <person name="Klenk H.-P."/>
        </authorList>
    </citation>
    <scope>NUCLEOTIDE SEQUENCE [LARGE SCALE GENOMIC DNA]</scope>
    <source>
        <strain evidence="2 3">DSM 45157</strain>
    </source>
</reference>
<organism evidence="2 3">
    <name type="scientific">Nocardiopsis terrae</name>
    <dbReference type="NCBI Taxonomy" id="372655"/>
    <lineage>
        <taxon>Bacteria</taxon>
        <taxon>Bacillati</taxon>
        <taxon>Actinomycetota</taxon>
        <taxon>Actinomycetes</taxon>
        <taxon>Streptosporangiales</taxon>
        <taxon>Nocardiopsidaceae</taxon>
        <taxon>Nocardiopsis</taxon>
    </lineage>
</organism>
<dbReference type="RefSeq" id="WP_191271633.1">
    <property type="nucleotide sequence ID" value="NZ_BMXJ01000004.1"/>
</dbReference>
<dbReference type="EMBL" id="JADBDY010000001">
    <property type="protein sequence ID" value="MBE1457828.1"/>
    <property type="molecule type" value="Genomic_DNA"/>
</dbReference>
<feature type="transmembrane region" description="Helical" evidence="1">
    <location>
        <begin position="16"/>
        <end position="39"/>
    </location>
</feature>
<evidence type="ECO:0000313" key="2">
    <source>
        <dbReference type="EMBL" id="MBE1457828.1"/>
    </source>
</evidence>
<protein>
    <submittedName>
        <fullName evidence="2">Xanthine/uracil permease</fullName>
    </submittedName>
</protein>
<sequence length="58" mass="6097">MATIGHLNLNRAKSRYVAAAGAVFLVVTGLLPVLGRVVAGIPRPGRRAEAARDGRGFR</sequence>
<evidence type="ECO:0000256" key="1">
    <source>
        <dbReference type="SAM" id="Phobius"/>
    </source>
</evidence>
<dbReference type="Proteomes" id="UP000598217">
    <property type="component" value="Unassembled WGS sequence"/>
</dbReference>
<evidence type="ECO:0000313" key="3">
    <source>
        <dbReference type="Proteomes" id="UP000598217"/>
    </source>
</evidence>
<comment type="caution">
    <text evidence="2">The sequence shown here is derived from an EMBL/GenBank/DDBJ whole genome shotgun (WGS) entry which is preliminary data.</text>
</comment>
<keyword evidence="1" id="KW-0812">Transmembrane</keyword>
<gene>
    <name evidence="2" type="ORF">H4W79_002042</name>
</gene>
<name>A0ABR9HFM4_9ACTN</name>
<keyword evidence="1" id="KW-1133">Transmembrane helix</keyword>
<keyword evidence="1" id="KW-0472">Membrane</keyword>